<proteinExistence type="predicted"/>
<keyword evidence="2" id="KW-1185">Reference proteome</keyword>
<accession>A0A562YBC0</accession>
<organism evidence="1 2">
    <name type="scientific">Seonamhaeicola sediminis</name>
    <dbReference type="NCBI Taxonomy" id="2528206"/>
    <lineage>
        <taxon>Bacteria</taxon>
        <taxon>Pseudomonadati</taxon>
        <taxon>Bacteroidota</taxon>
        <taxon>Flavobacteriia</taxon>
        <taxon>Flavobacteriales</taxon>
        <taxon>Flavobacteriaceae</taxon>
    </lineage>
</organism>
<evidence type="ECO:0000313" key="2">
    <source>
        <dbReference type="Proteomes" id="UP000295814"/>
    </source>
</evidence>
<dbReference type="Proteomes" id="UP000295814">
    <property type="component" value="Unassembled WGS sequence"/>
</dbReference>
<sequence length="78" mass="9167">MELELINRALEFEQRKMRGLSTSDRVKISREAKTLILDLNQIYKAKKDEKIMDIMKRLTAIKRKVEKRLLGKHLTAGI</sequence>
<protein>
    <submittedName>
        <fullName evidence="1">Uncharacterized protein</fullName>
    </submittedName>
</protein>
<comment type="caution">
    <text evidence="1">The sequence shown here is derived from an EMBL/GenBank/DDBJ whole genome shotgun (WGS) entry which is preliminary data.</text>
</comment>
<dbReference type="EMBL" id="SMZJ02000008">
    <property type="protein sequence ID" value="TWO31689.1"/>
    <property type="molecule type" value="Genomic_DNA"/>
</dbReference>
<dbReference type="AlphaFoldDB" id="A0A562YBC0"/>
<dbReference type="RefSeq" id="WP_133357202.1">
    <property type="nucleotide sequence ID" value="NZ_SMZJ02000008.1"/>
</dbReference>
<evidence type="ECO:0000313" key="1">
    <source>
        <dbReference type="EMBL" id="TWO31689.1"/>
    </source>
</evidence>
<gene>
    <name evidence="1" type="ORF">E1J38_012360</name>
</gene>
<name>A0A562YBC0_9FLAO</name>
<reference evidence="1 2" key="1">
    <citation type="submission" date="2019-07" db="EMBL/GenBank/DDBJ databases">
        <title>Seonamhaeicola sp. W255 draft genome.</title>
        <authorList>
            <person name="Zhang X.-Y."/>
            <person name="Zhang R."/>
            <person name="Zhong Y.-L."/>
            <person name="Du Z.-J."/>
        </authorList>
    </citation>
    <scope>NUCLEOTIDE SEQUENCE [LARGE SCALE GENOMIC DNA]</scope>
    <source>
        <strain evidence="1 2">W255</strain>
    </source>
</reference>
<dbReference type="OrthoDB" id="1451549at2"/>